<feature type="region of interest" description="Disordered" evidence="9">
    <location>
        <begin position="726"/>
        <end position="760"/>
    </location>
</feature>
<dbReference type="InterPro" id="IPR027267">
    <property type="entry name" value="AH/BAR_dom_sf"/>
</dbReference>
<name>A0AAE0Y5V5_9GAST</name>
<feature type="domain" description="PID" evidence="10">
    <location>
        <begin position="498"/>
        <end position="635"/>
    </location>
</feature>
<keyword evidence="7" id="KW-0131">Cell cycle</keyword>
<dbReference type="Gene3D" id="1.20.1270.60">
    <property type="entry name" value="Arfaptin homology (AH) domain/BAR domain"/>
    <property type="match status" value="1"/>
</dbReference>
<dbReference type="EMBL" id="JAWDGP010006861">
    <property type="protein sequence ID" value="KAK3734125.1"/>
    <property type="molecule type" value="Genomic_DNA"/>
</dbReference>
<evidence type="ECO:0000259" key="11">
    <source>
        <dbReference type="PROSITE" id="PS50003"/>
    </source>
</evidence>
<dbReference type="GO" id="GO:0023052">
    <property type="term" value="P:signaling"/>
    <property type="evidence" value="ECO:0007669"/>
    <property type="project" value="TreeGrafter"/>
</dbReference>
<dbReference type="GO" id="GO:0045335">
    <property type="term" value="C:phagocytic vesicle"/>
    <property type="evidence" value="ECO:0007669"/>
    <property type="project" value="UniProtKB-SubCell"/>
</dbReference>
<dbReference type="SUPFAM" id="SSF103657">
    <property type="entry name" value="BAR/IMD domain-like"/>
    <property type="match status" value="1"/>
</dbReference>
<feature type="region of interest" description="Disordered" evidence="9">
    <location>
        <begin position="681"/>
        <end position="708"/>
    </location>
</feature>
<evidence type="ECO:0000256" key="2">
    <source>
        <dbReference type="ARBA" id="ARBA00004220"/>
    </source>
</evidence>
<keyword evidence="5" id="KW-0539">Nucleus</keyword>
<evidence type="ECO:0000259" key="10">
    <source>
        <dbReference type="PROSITE" id="PS01179"/>
    </source>
</evidence>
<feature type="region of interest" description="Disordered" evidence="9">
    <location>
        <begin position="392"/>
        <end position="425"/>
    </location>
</feature>
<dbReference type="Pfam" id="PF00640">
    <property type="entry name" value="PID"/>
    <property type="match status" value="1"/>
</dbReference>
<dbReference type="PANTHER" id="PTHR46415:SF2">
    <property type="entry name" value="BETA, PUTATIVE-RELATED"/>
    <property type="match status" value="1"/>
</dbReference>
<dbReference type="GO" id="GO:0031901">
    <property type="term" value="C:early endosome membrane"/>
    <property type="evidence" value="ECO:0007669"/>
    <property type="project" value="UniProtKB-SubCell"/>
</dbReference>
<reference evidence="12" key="1">
    <citation type="journal article" date="2023" name="G3 (Bethesda)">
        <title>A reference genome for the long-term kleptoplast-retaining sea slug Elysia crispata morphotype clarki.</title>
        <authorList>
            <person name="Eastman K.E."/>
            <person name="Pendleton A.L."/>
            <person name="Shaikh M.A."/>
            <person name="Suttiyut T."/>
            <person name="Ogas R."/>
            <person name="Tomko P."/>
            <person name="Gavelis G."/>
            <person name="Widhalm J.R."/>
            <person name="Wisecaver J.H."/>
        </authorList>
    </citation>
    <scope>NUCLEOTIDE SEQUENCE</scope>
    <source>
        <strain evidence="12">ECLA1</strain>
    </source>
</reference>
<dbReference type="Proteomes" id="UP001283361">
    <property type="component" value="Unassembled WGS sequence"/>
</dbReference>
<dbReference type="Pfam" id="PF00169">
    <property type="entry name" value="PH"/>
    <property type="match status" value="1"/>
</dbReference>
<dbReference type="GO" id="GO:0005634">
    <property type="term" value="C:nucleus"/>
    <property type="evidence" value="ECO:0007669"/>
    <property type="project" value="UniProtKB-SubCell"/>
</dbReference>
<comment type="caution">
    <text evidence="12">The sequence shown here is derived from an EMBL/GenBank/DDBJ whole genome shotgun (WGS) entry which is preliminary data.</text>
</comment>
<evidence type="ECO:0000256" key="7">
    <source>
        <dbReference type="ARBA" id="ARBA00023306"/>
    </source>
</evidence>
<dbReference type="PROSITE" id="PS50003">
    <property type="entry name" value="PH_DOMAIN"/>
    <property type="match status" value="1"/>
</dbReference>
<evidence type="ECO:0000256" key="1">
    <source>
        <dbReference type="ARBA" id="ARBA00004123"/>
    </source>
</evidence>
<protein>
    <recommendedName>
        <fullName evidence="14">DCC-interacting protein 13-alpha</fullName>
    </recommendedName>
</protein>
<dbReference type="InterPro" id="IPR011993">
    <property type="entry name" value="PH-like_dom_sf"/>
</dbReference>
<evidence type="ECO:0000313" key="12">
    <source>
        <dbReference type="EMBL" id="KAK3734125.1"/>
    </source>
</evidence>
<organism evidence="12 13">
    <name type="scientific">Elysia crispata</name>
    <name type="common">lettuce slug</name>
    <dbReference type="NCBI Taxonomy" id="231223"/>
    <lineage>
        <taxon>Eukaryota</taxon>
        <taxon>Metazoa</taxon>
        <taxon>Spiralia</taxon>
        <taxon>Lophotrochozoa</taxon>
        <taxon>Mollusca</taxon>
        <taxon>Gastropoda</taxon>
        <taxon>Heterobranchia</taxon>
        <taxon>Euthyneura</taxon>
        <taxon>Panpulmonata</taxon>
        <taxon>Sacoglossa</taxon>
        <taxon>Placobranchoidea</taxon>
        <taxon>Plakobranchidae</taxon>
        <taxon>Elysia</taxon>
    </lineage>
</organism>
<evidence type="ECO:0000256" key="4">
    <source>
        <dbReference type="ARBA" id="ARBA00004466"/>
    </source>
</evidence>
<feature type="compositionally biased region" description="Polar residues" evidence="9">
    <location>
        <begin position="407"/>
        <end position="423"/>
    </location>
</feature>
<feature type="region of interest" description="Disordered" evidence="9">
    <location>
        <begin position="643"/>
        <end position="664"/>
    </location>
</feature>
<dbReference type="SUPFAM" id="SSF50729">
    <property type="entry name" value="PH domain-like"/>
    <property type="match status" value="2"/>
</dbReference>
<keyword evidence="6" id="KW-0966">Cell projection</keyword>
<evidence type="ECO:0000256" key="9">
    <source>
        <dbReference type="SAM" id="MobiDB-lite"/>
    </source>
</evidence>
<dbReference type="InterPro" id="IPR047181">
    <property type="entry name" value="DP13A/B"/>
</dbReference>
<feature type="domain" description="PH" evidence="11">
    <location>
        <begin position="279"/>
        <end position="384"/>
    </location>
</feature>
<dbReference type="Pfam" id="PF16746">
    <property type="entry name" value="BAR_3"/>
    <property type="match status" value="1"/>
</dbReference>
<evidence type="ECO:0000256" key="6">
    <source>
        <dbReference type="ARBA" id="ARBA00023273"/>
    </source>
</evidence>
<keyword evidence="8" id="KW-0968">Cytoplasmic vesicle</keyword>
<proteinExistence type="predicted"/>
<evidence type="ECO:0000313" key="13">
    <source>
        <dbReference type="Proteomes" id="UP001283361"/>
    </source>
</evidence>
<dbReference type="InterPro" id="IPR006020">
    <property type="entry name" value="PTB/PI_dom"/>
</dbReference>
<dbReference type="SMART" id="SM00233">
    <property type="entry name" value="PH"/>
    <property type="match status" value="1"/>
</dbReference>
<comment type="subcellular location">
    <subcellularLocation>
        <location evidence="4">Cell projection</location>
        <location evidence="4">Ruffle</location>
    </subcellularLocation>
    <subcellularLocation>
        <location evidence="3">Cytoplasmic vesicle</location>
        <location evidence="3">Phagosome</location>
    </subcellularLocation>
    <subcellularLocation>
        <location evidence="2">Early endosome membrane</location>
        <topology evidence="2">Peripheral membrane protein</topology>
    </subcellularLocation>
    <subcellularLocation>
        <location evidence="1">Nucleus</location>
    </subcellularLocation>
</comment>
<evidence type="ECO:0000256" key="3">
    <source>
        <dbReference type="ARBA" id="ARBA00004262"/>
    </source>
</evidence>
<dbReference type="InterPro" id="IPR004148">
    <property type="entry name" value="BAR_dom"/>
</dbReference>
<dbReference type="PANTHER" id="PTHR46415">
    <property type="entry name" value="ADAPTOR PROTEIN, PHOSPHOTYROSINE INTERACTION, PH DOMAIN AND LEUCINE ZIPPER-CONTAINING 2"/>
    <property type="match status" value="1"/>
</dbReference>
<evidence type="ECO:0000256" key="5">
    <source>
        <dbReference type="ARBA" id="ARBA00023242"/>
    </source>
</evidence>
<dbReference type="Gene3D" id="2.30.29.30">
    <property type="entry name" value="Pleckstrin-homology domain (PH domain)/Phosphotyrosine-binding domain (PTB)"/>
    <property type="match status" value="2"/>
</dbReference>
<sequence length="760" mass="84481">MPDVEQLQLEDALENSPQTCHLLSVFEKDSLLLKKFTLGMHKCCQRIMSAQNELCSATQSLAQHLRSYETKNFPLETEDSVLSTTLKQFSTYLDDISSMHQVLAQQFSETMMYPLNKFLQADIEEVSNMNEMYRLASNDHEQSLAKYMKQTMKKDDKSRMEVNDELYANRKKFHQTSLHYYSSLNALQYKRKCFLLEPVMGYMHAQRACFQMGQDIILRTEVEDFLGNIGSSVQAVHADLAKETQKTVELIDSIEQQSQHMYHAEPPVDMPFIPPNTNLTQKAGYLFCRGKQALLGTKWDRMYFFTQGGNLMSQTREEVKKNPKFAGSLVMDLNENGVLVESCTVDERRHTFQLISPNRKMVTLQAENYRERDEWIATLNNIIRDSGFVRTRPQSFKKNDPPKELPNCQSPDSASGSSLQSPMASSTASISSISATTGGAETLVLSTPIQFDLVSPSEEDRAITGPQSGPPKRLNPFDQSSATVLNPAFDNAAFSETFNTRFLGSMEVKGDRGEQLVHSTIRQIMAARAIHNIFKMSESLMVVTSEGMRLIDPSNSVVRVEFALQDISFWSSHPDNNRLFGFITRTRMPASKSSSPSSEQEQNSGPTFACHVFECNTTGEDICQAISTSTKIAYQALMERRKAQASGKTQQPATAAAAPKQKAPVNETSLLLQNIKALPADKASKHDATIPKTKSASGSQSSLLDIHDDADDDSCLPLSSDGKFLILSPTSDESSEDVGGSASSLSTATGVGREEEESNA</sequence>
<feature type="compositionally biased region" description="Low complexity" evidence="9">
    <location>
        <begin position="738"/>
        <end position="751"/>
    </location>
</feature>
<dbReference type="PROSITE" id="PS01179">
    <property type="entry name" value="PID"/>
    <property type="match status" value="1"/>
</dbReference>
<keyword evidence="13" id="KW-1185">Reference proteome</keyword>
<evidence type="ECO:0008006" key="14">
    <source>
        <dbReference type="Google" id="ProtNLM"/>
    </source>
</evidence>
<dbReference type="SMART" id="SM00462">
    <property type="entry name" value="PTB"/>
    <property type="match status" value="1"/>
</dbReference>
<gene>
    <name evidence="12" type="ORF">RRG08_000037</name>
</gene>
<feature type="region of interest" description="Disordered" evidence="9">
    <location>
        <begin position="455"/>
        <end position="479"/>
    </location>
</feature>
<accession>A0AAE0Y5V5</accession>
<dbReference type="InterPro" id="IPR001849">
    <property type="entry name" value="PH_domain"/>
</dbReference>
<evidence type="ECO:0000256" key="8">
    <source>
        <dbReference type="ARBA" id="ARBA00023329"/>
    </source>
</evidence>
<dbReference type="GO" id="GO:0001726">
    <property type="term" value="C:ruffle"/>
    <property type="evidence" value="ECO:0007669"/>
    <property type="project" value="UniProtKB-SubCell"/>
</dbReference>
<dbReference type="AlphaFoldDB" id="A0AAE0Y5V5"/>
<feature type="compositionally biased region" description="Low complexity" evidence="9">
    <location>
        <begin position="648"/>
        <end position="664"/>
    </location>
</feature>